<feature type="domain" description="HTH tetR-type" evidence="4">
    <location>
        <begin position="24"/>
        <end position="84"/>
    </location>
</feature>
<evidence type="ECO:0000256" key="1">
    <source>
        <dbReference type="ARBA" id="ARBA00023125"/>
    </source>
</evidence>
<evidence type="ECO:0000313" key="6">
    <source>
        <dbReference type="Proteomes" id="UP000614996"/>
    </source>
</evidence>
<evidence type="ECO:0000313" key="5">
    <source>
        <dbReference type="EMBL" id="GIL28124.1"/>
    </source>
</evidence>
<keyword evidence="6" id="KW-1185">Reference proteome</keyword>
<proteinExistence type="predicted"/>
<dbReference type="InterPro" id="IPR036271">
    <property type="entry name" value="Tet_transcr_reg_TetR-rel_C_sf"/>
</dbReference>
<gene>
    <name evidence="5" type="ORF">NUM_33780</name>
</gene>
<dbReference type="SUPFAM" id="SSF48498">
    <property type="entry name" value="Tetracyclin repressor-like, C-terminal domain"/>
    <property type="match status" value="1"/>
</dbReference>
<dbReference type="SUPFAM" id="SSF46689">
    <property type="entry name" value="Homeodomain-like"/>
    <property type="match status" value="1"/>
</dbReference>
<dbReference type="InterPro" id="IPR001647">
    <property type="entry name" value="HTH_TetR"/>
</dbReference>
<evidence type="ECO:0000259" key="4">
    <source>
        <dbReference type="PROSITE" id="PS50977"/>
    </source>
</evidence>
<evidence type="ECO:0000256" key="3">
    <source>
        <dbReference type="SAM" id="MobiDB-lite"/>
    </source>
</evidence>
<protein>
    <recommendedName>
        <fullName evidence="4">HTH tetR-type domain-containing protein</fullName>
    </recommendedName>
</protein>
<evidence type="ECO:0000256" key="2">
    <source>
        <dbReference type="PROSITE-ProRule" id="PRU00335"/>
    </source>
</evidence>
<keyword evidence="1 2" id="KW-0238">DNA-binding</keyword>
<dbReference type="AlphaFoldDB" id="A0A8J4AB38"/>
<dbReference type="PROSITE" id="PS50977">
    <property type="entry name" value="HTH_TETR_2"/>
    <property type="match status" value="1"/>
</dbReference>
<sequence>METVTTTRARRPARRGRPPEAERAARRDALLATAQQLFLRLGFGRTTIDAVAAEAHVAKRTIYDTVGDKADLFVAVVRRLSDQVLAALPAPDSPTGRDDLRDFSRTLLGALLTDEAVGMKRLMIAEAGHFPEIAERLYDNGPHRYIEMLRALLPPCLPDATDAELDSTAEDLFAGLLGEPHRRRLFGVAPAPTPEETAVQVDRVLARFLPTES</sequence>
<dbReference type="PANTHER" id="PTHR30055">
    <property type="entry name" value="HTH-TYPE TRANSCRIPTIONAL REGULATOR RUTR"/>
    <property type="match status" value="1"/>
</dbReference>
<accession>A0A8J4AB38</accession>
<dbReference type="PANTHER" id="PTHR30055:SF146">
    <property type="entry name" value="HTH-TYPE TRANSCRIPTIONAL DUAL REGULATOR CECR"/>
    <property type="match status" value="1"/>
</dbReference>
<comment type="caution">
    <text evidence="5">The sequence shown here is derived from an EMBL/GenBank/DDBJ whole genome shotgun (WGS) entry which is preliminary data.</text>
</comment>
<dbReference type="InterPro" id="IPR050109">
    <property type="entry name" value="HTH-type_TetR-like_transc_reg"/>
</dbReference>
<organism evidence="5 6">
    <name type="scientific">Actinocatenispora comari</name>
    <dbReference type="NCBI Taxonomy" id="2807577"/>
    <lineage>
        <taxon>Bacteria</taxon>
        <taxon>Bacillati</taxon>
        <taxon>Actinomycetota</taxon>
        <taxon>Actinomycetes</taxon>
        <taxon>Micromonosporales</taxon>
        <taxon>Micromonosporaceae</taxon>
        <taxon>Actinocatenispora</taxon>
    </lineage>
</organism>
<dbReference type="GO" id="GO:0000976">
    <property type="term" value="F:transcription cis-regulatory region binding"/>
    <property type="evidence" value="ECO:0007669"/>
    <property type="project" value="TreeGrafter"/>
</dbReference>
<name>A0A8J4AB38_9ACTN</name>
<reference evidence="6" key="1">
    <citation type="journal article" date="2021" name="Int. J. Syst. Evol. Microbiol.">
        <title>Actinocatenispora comari sp. nov., an endophytic actinomycete isolated from aerial parts of Comarum salesowianum.</title>
        <authorList>
            <person name="Oyunbileg N."/>
            <person name="Iizaka Y."/>
            <person name="Hamada M."/>
            <person name="Davaapurev B.O."/>
            <person name="Fukumoto A."/>
            <person name="Tsetseg B."/>
            <person name="Kato F."/>
            <person name="Tamura T."/>
            <person name="Batkhuu J."/>
            <person name="Anzai Y."/>
        </authorList>
    </citation>
    <scope>NUCLEOTIDE SEQUENCE [LARGE SCALE GENOMIC DNA]</scope>
    <source>
        <strain evidence="6">NUM-2625</strain>
    </source>
</reference>
<dbReference type="GO" id="GO:0003700">
    <property type="term" value="F:DNA-binding transcription factor activity"/>
    <property type="evidence" value="ECO:0007669"/>
    <property type="project" value="TreeGrafter"/>
</dbReference>
<feature type="region of interest" description="Disordered" evidence="3">
    <location>
        <begin position="1"/>
        <end position="23"/>
    </location>
</feature>
<dbReference type="Proteomes" id="UP000614996">
    <property type="component" value="Unassembled WGS sequence"/>
</dbReference>
<dbReference type="InterPro" id="IPR009057">
    <property type="entry name" value="Homeodomain-like_sf"/>
</dbReference>
<dbReference type="EMBL" id="BOPO01000055">
    <property type="protein sequence ID" value="GIL28124.1"/>
    <property type="molecule type" value="Genomic_DNA"/>
</dbReference>
<dbReference type="Gene3D" id="1.10.357.10">
    <property type="entry name" value="Tetracycline Repressor, domain 2"/>
    <property type="match status" value="1"/>
</dbReference>
<feature type="DNA-binding region" description="H-T-H motif" evidence="2">
    <location>
        <begin position="47"/>
        <end position="66"/>
    </location>
</feature>
<dbReference type="InterPro" id="IPR039536">
    <property type="entry name" value="TetR_C_Proteobacteria"/>
</dbReference>
<dbReference type="Pfam" id="PF00440">
    <property type="entry name" value="TetR_N"/>
    <property type="match status" value="1"/>
</dbReference>
<dbReference type="Pfam" id="PF14246">
    <property type="entry name" value="TetR_C_7"/>
    <property type="match status" value="1"/>
</dbReference>